<feature type="transmembrane region" description="Helical" evidence="1">
    <location>
        <begin position="422"/>
        <end position="443"/>
    </location>
</feature>
<reference evidence="3" key="1">
    <citation type="submission" date="2022-03" db="EMBL/GenBank/DDBJ databases">
        <title>Draft genome sequence of Aduncisulcus paluster, a free-living microaerophilic Fornicata.</title>
        <authorList>
            <person name="Yuyama I."/>
            <person name="Kume K."/>
            <person name="Tamura T."/>
            <person name="Inagaki Y."/>
            <person name="Hashimoto T."/>
        </authorList>
    </citation>
    <scope>NUCLEOTIDE SEQUENCE</scope>
    <source>
        <strain evidence="3">NY0171</strain>
    </source>
</reference>
<keyword evidence="1" id="KW-0812">Transmembrane</keyword>
<feature type="transmembrane region" description="Helical" evidence="1">
    <location>
        <begin position="494"/>
        <end position="514"/>
    </location>
</feature>
<proteinExistence type="predicted"/>
<protein>
    <submittedName>
        <fullName evidence="3">Uncharacterized protein</fullName>
    </submittedName>
</protein>
<accession>A0ABQ5K0K7</accession>
<feature type="transmembrane region" description="Helical" evidence="1">
    <location>
        <begin position="455"/>
        <end position="474"/>
    </location>
</feature>
<keyword evidence="1" id="KW-0472">Membrane</keyword>
<keyword evidence="1" id="KW-1133">Transmembrane helix</keyword>
<evidence type="ECO:0000313" key="3">
    <source>
        <dbReference type="EMBL" id="GKT19071.1"/>
    </source>
</evidence>
<evidence type="ECO:0000256" key="1">
    <source>
        <dbReference type="SAM" id="Phobius"/>
    </source>
</evidence>
<dbReference type="EMBL" id="BQXS01012013">
    <property type="protein sequence ID" value="GKT19071.1"/>
    <property type="molecule type" value="Genomic_DNA"/>
</dbReference>
<evidence type="ECO:0000313" key="4">
    <source>
        <dbReference type="Proteomes" id="UP001057375"/>
    </source>
</evidence>
<feature type="transmembrane region" description="Helical" evidence="1">
    <location>
        <begin position="336"/>
        <end position="355"/>
    </location>
</feature>
<gene>
    <name evidence="3" type="ORF">ADUPG1_011435</name>
</gene>
<keyword evidence="4" id="KW-1185">Reference proteome</keyword>
<dbReference type="Proteomes" id="UP001057375">
    <property type="component" value="Unassembled WGS sequence"/>
</dbReference>
<keyword evidence="2" id="KW-0732">Signal</keyword>
<evidence type="ECO:0000256" key="2">
    <source>
        <dbReference type="SAM" id="SignalP"/>
    </source>
</evidence>
<organism evidence="3 4">
    <name type="scientific">Aduncisulcus paluster</name>
    <dbReference type="NCBI Taxonomy" id="2918883"/>
    <lineage>
        <taxon>Eukaryota</taxon>
        <taxon>Metamonada</taxon>
        <taxon>Carpediemonas-like organisms</taxon>
        <taxon>Aduncisulcus</taxon>
    </lineage>
</organism>
<feature type="signal peptide" evidence="2">
    <location>
        <begin position="1"/>
        <end position="24"/>
    </location>
</feature>
<name>A0ABQ5K0K7_9EUKA</name>
<feature type="chain" id="PRO_5046581234" evidence="2">
    <location>
        <begin position="25"/>
        <end position="596"/>
    </location>
</feature>
<feature type="transmembrane region" description="Helical" evidence="1">
    <location>
        <begin position="297"/>
        <end position="315"/>
    </location>
</feature>
<comment type="caution">
    <text evidence="3">The sequence shown here is derived from an EMBL/GenBank/DDBJ whole genome shotgun (WGS) entry which is preliminary data.</text>
</comment>
<sequence>MPFVNIKTFSISILVISFLWCVLATGSVDLLDGLVDESLVDESSFPINFSVNPSDPVYVGYCVSNRWYDCDASDISSWTLFHPNMPSMNLHNSSHTSPIPDYSIDLSTFLEQNAQFTVDFYASDVICGECDKTNTDWCAHNAILFDSFSFSYEPRAPMIASGSLSLNDSCEDLSFACDFMSSVADIYVTVLDTSLSPVGVEGSIMNLLIRSSPSIASEETLEGTSEETLEGHICYAELCNELEGFSELDPHEAYLFSIIITDDTGLNFNPVISKFTPPPPKWFEVEIKLDYDVGFDILELFCAAIAFISIIVFSISQVQYTQNSTDEEYYNNSSSLLEIIGVVGIFLFSVLYLVFHCLSDKCVGCGRKDIPHDKNHLVIAQALVILLPNIEQRAEHNYYPSWDSAYFAVEHGLGQNWITRTIFGPALCIWSIFWALFSLIIGSLCKCFHQPINNIYVMMLWFFSAGTIFVLLGLAVNRCEYRDDNDNPNPVTFYYFALAFAGIILFMLLIGACASTSYSPSTSTTPNKTTAMTPTRINGSKPKLSENLKTIGFMANLAGNVLGIDGLGEAQTAGKIFEKGAEICDTAADIAEAFEK</sequence>